<dbReference type="AlphaFoldDB" id="A0A1F7SKS2"/>
<feature type="transmembrane region" description="Helical" evidence="1">
    <location>
        <begin position="59"/>
        <end position="80"/>
    </location>
</feature>
<dbReference type="Proteomes" id="UP000185874">
    <property type="component" value="Unassembled WGS sequence"/>
</dbReference>
<evidence type="ECO:0000313" key="3">
    <source>
        <dbReference type="Proteomes" id="UP000185874"/>
    </source>
</evidence>
<accession>A0A1F7SKS2</accession>
<dbReference type="EMBL" id="MGDJ01000012">
    <property type="protein sequence ID" value="OGL53807.1"/>
    <property type="molecule type" value="Genomic_DNA"/>
</dbReference>
<feature type="transmembrane region" description="Helical" evidence="1">
    <location>
        <begin position="271"/>
        <end position="290"/>
    </location>
</feature>
<feature type="transmembrane region" description="Helical" evidence="1">
    <location>
        <begin position="20"/>
        <end position="39"/>
    </location>
</feature>
<sequence length="383" mass="43944">MPSTFSQVRAIDNTRRQTPLITLVLIALIIAIAIWFLRGGSFRLYASAFFGLYFLTRRVWISVLLIGILQNLIFLPLRFIGLKLSTSLKQFEDELEETKNEGQQYFLFTQKVRRGDPAIIFFIFNFVVNAIAFFSAGRIFLIDFYTQRLNPDYLYHFIPYPQYPLQGTNFYFPFFKITDTIAVPWSKIFLFWLIISLAFAVPKFLWRFIKPLLWRNQQILSARINYNRLLLITGGFSGTIFVLSLIFLRHIPTAFQGWLLAADLTRQNTTMNFITAIGTFITTLHAGYTHGSLVAAEGRRNNIPENIILRVFRAHMRQSFKNALILGAGAFLVTNHIPCAFELSVATFEVLYILSPYTFNRLLPKGPTPTPAPVETPQTPPVA</sequence>
<keyword evidence="1" id="KW-1133">Transmembrane helix</keyword>
<comment type="caution">
    <text evidence="2">The sequence shown here is derived from an EMBL/GenBank/DDBJ whole genome shotgun (WGS) entry which is preliminary data.</text>
</comment>
<keyword evidence="1" id="KW-0472">Membrane</keyword>
<evidence type="ECO:0000313" key="2">
    <source>
        <dbReference type="EMBL" id="OGL53807.1"/>
    </source>
</evidence>
<keyword evidence="1" id="KW-0812">Transmembrane</keyword>
<evidence type="ECO:0000256" key="1">
    <source>
        <dbReference type="SAM" id="Phobius"/>
    </source>
</evidence>
<proteinExistence type="predicted"/>
<protein>
    <submittedName>
        <fullName evidence="2">Uncharacterized protein</fullName>
    </submittedName>
</protein>
<feature type="transmembrane region" description="Helical" evidence="1">
    <location>
        <begin position="118"/>
        <end position="141"/>
    </location>
</feature>
<reference evidence="2 3" key="1">
    <citation type="journal article" date="2016" name="Nat. Commun.">
        <title>Thousands of microbial genomes shed light on interconnected biogeochemical processes in an aquifer system.</title>
        <authorList>
            <person name="Anantharaman K."/>
            <person name="Brown C.T."/>
            <person name="Hug L.A."/>
            <person name="Sharon I."/>
            <person name="Castelle C.J."/>
            <person name="Probst A.J."/>
            <person name="Thomas B.C."/>
            <person name="Singh A."/>
            <person name="Wilkins M.J."/>
            <person name="Karaoz U."/>
            <person name="Brodie E.L."/>
            <person name="Williams K.H."/>
            <person name="Hubbard S.S."/>
            <person name="Banfield J.F."/>
        </authorList>
    </citation>
    <scope>NUCLEOTIDE SEQUENCE [LARGE SCALE GENOMIC DNA]</scope>
</reference>
<feature type="transmembrane region" description="Helical" evidence="1">
    <location>
        <begin position="229"/>
        <end position="251"/>
    </location>
</feature>
<name>A0A1F7SKS2_9BACT</name>
<organism evidence="2 3">
    <name type="scientific">Candidatus Shapirobacteria bacterium RBG_13_44_7</name>
    <dbReference type="NCBI Taxonomy" id="1802149"/>
    <lineage>
        <taxon>Bacteria</taxon>
        <taxon>Candidatus Shapironibacteriota</taxon>
    </lineage>
</organism>
<feature type="transmembrane region" description="Helical" evidence="1">
    <location>
        <begin position="189"/>
        <end position="209"/>
    </location>
</feature>
<gene>
    <name evidence="2" type="ORF">A3K55_00820</name>
</gene>